<proteinExistence type="predicted"/>
<evidence type="ECO:0000313" key="1">
    <source>
        <dbReference type="EMBL" id="KAK0619571.1"/>
    </source>
</evidence>
<accession>A0AA39WQ71</accession>
<protein>
    <submittedName>
        <fullName evidence="1">Uncharacterized protein</fullName>
    </submittedName>
</protein>
<organism evidence="1 2">
    <name type="scientific">Immersiella caudata</name>
    <dbReference type="NCBI Taxonomy" id="314043"/>
    <lineage>
        <taxon>Eukaryota</taxon>
        <taxon>Fungi</taxon>
        <taxon>Dikarya</taxon>
        <taxon>Ascomycota</taxon>
        <taxon>Pezizomycotina</taxon>
        <taxon>Sordariomycetes</taxon>
        <taxon>Sordariomycetidae</taxon>
        <taxon>Sordariales</taxon>
        <taxon>Lasiosphaeriaceae</taxon>
        <taxon>Immersiella</taxon>
    </lineage>
</organism>
<reference evidence="1" key="1">
    <citation type="submission" date="2023-06" db="EMBL/GenBank/DDBJ databases">
        <title>Genome-scale phylogeny and comparative genomics of the fungal order Sordariales.</title>
        <authorList>
            <consortium name="Lawrence Berkeley National Laboratory"/>
            <person name="Hensen N."/>
            <person name="Bonometti L."/>
            <person name="Westerberg I."/>
            <person name="Brannstrom I.O."/>
            <person name="Guillou S."/>
            <person name="Cros-Aarteil S."/>
            <person name="Calhoun S."/>
            <person name="Haridas S."/>
            <person name="Kuo A."/>
            <person name="Mondo S."/>
            <person name="Pangilinan J."/>
            <person name="Riley R."/>
            <person name="Labutti K."/>
            <person name="Andreopoulos B."/>
            <person name="Lipzen A."/>
            <person name="Chen C."/>
            <person name="Yanf M."/>
            <person name="Daum C."/>
            <person name="Ng V."/>
            <person name="Clum A."/>
            <person name="Steindorff A."/>
            <person name="Ohm R."/>
            <person name="Martin F."/>
            <person name="Silar P."/>
            <person name="Natvig D."/>
            <person name="Lalanne C."/>
            <person name="Gautier V."/>
            <person name="Ament-Velasquez S.L."/>
            <person name="Kruys A."/>
            <person name="Hutchinson M.I."/>
            <person name="Powell A.J."/>
            <person name="Barry K."/>
            <person name="Miller A.N."/>
            <person name="Grigoriev I.V."/>
            <person name="Debuchy R."/>
            <person name="Gladieux P."/>
            <person name="Thoren M.H."/>
            <person name="Johannesson H."/>
        </authorList>
    </citation>
    <scope>NUCLEOTIDE SEQUENCE</scope>
    <source>
        <strain evidence="1">CBS 606.72</strain>
    </source>
</reference>
<keyword evidence="2" id="KW-1185">Reference proteome</keyword>
<sequence>MLQEKLREATADIEAYAKSTGQFTDWLHIKYANSEQNPLAKYGADNGEFLYSTAKKYDASEVFLDLGRWCVQALGFGVRCRPG</sequence>
<name>A0AA39WQ71_9PEZI</name>
<comment type="caution">
    <text evidence="1">The sequence shown here is derived from an EMBL/GenBank/DDBJ whole genome shotgun (WGS) entry which is preliminary data.</text>
</comment>
<evidence type="ECO:0000313" key="2">
    <source>
        <dbReference type="Proteomes" id="UP001175000"/>
    </source>
</evidence>
<dbReference type="EMBL" id="JAULSU010000004">
    <property type="protein sequence ID" value="KAK0619571.1"/>
    <property type="molecule type" value="Genomic_DNA"/>
</dbReference>
<dbReference type="AlphaFoldDB" id="A0AA39WQ71"/>
<dbReference type="Proteomes" id="UP001175000">
    <property type="component" value="Unassembled WGS sequence"/>
</dbReference>
<gene>
    <name evidence="1" type="ORF">B0T14DRAFT_519504</name>
</gene>